<accession>A0A9Q8PGY0</accession>
<dbReference type="GO" id="GO:0003677">
    <property type="term" value="F:DNA binding"/>
    <property type="evidence" value="ECO:0007669"/>
    <property type="project" value="InterPro"/>
</dbReference>
<feature type="region of interest" description="Disordered" evidence="2">
    <location>
        <begin position="53"/>
        <end position="88"/>
    </location>
</feature>
<dbReference type="InterPro" id="IPR050987">
    <property type="entry name" value="AtrR-like"/>
</dbReference>
<keyword evidence="1" id="KW-0539">Nucleus</keyword>
<dbReference type="GO" id="GO:0003700">
    <property type="term" value="F:DNA-binding transcription factor activity"/>
    <property type="evidence" value="ECO:0007669"/>
    <property type="project" value="InterPro"/>
</dbReference>
<evidence type="ECO:0000259" key="3">
    <source>
        <dbReference type="SMART" id="SM00906"/>
    </source>
</evidence>
<feature type="region of interest" description="Disordered" evidence="2">
    <location>
        <begin position="1"/>
        <end position="31"/>
    </location>
</feature>
<dbReference type="SMART" id="SM00906">
    <property type="entry name" value="Fungal_trans"/>
    <property type="match status" value="1"/>
</dbReference>
<feature type="region of interest" description="Disordered" evidence="2">
    <location>
        <begin position="551"/>
        <end position="574"/>
    </location>
</feature>
<dbReference type="KEGG" id="ffu:CLAFUR5_08830"/>
<protein>
    <submittedName>
        <fullName evidence="4">Transcriptional activator protein acu-15</fullName>
    </submittedName>
</protein>
<dbReference type="CDD" id="cd12148">
    <property type="entry name" value="fungal_TF_MHR"/>
    <property type="match status" value="1"/>
</dbReference>
<dbReference type="GO" id="GO:0006351">
    <property type="term" value="P:DNA-templated transcription"/>
    <property type="evidence" value="ECO:0007669"/>
    <property type="project" value="InterPro"/>
</dbReference>
<name>A0A9Q8PGY0_PASFU</name>
<sequence length="621" mass="69205">MRSFQPPWTHKIPLSSNHETGSLTQPSPAHESRFIGSSSGIYFINTVKQAFESSAQHSKPGHLPAAEDTVGGEDDYASSTRNSPERARGFDVSISSYRTIEVDNQAQLGTLPSHETAQANAISYFKTWHPVLPFLSGPEFLQELEALYSDPRTSSASCTIPVDRRRLCYVVIFQCVLSMGSYAQPPGLSDVPSRSSLLSIAAMLATRHDTLTIQTVLAAQLYCLSTMALRTASSLGVLLTKLLYHAGLHRCPYRYPQLSNEDLELRERILWASYALDRYVCQALGIPVSLSDAEIDVCVPGKREIHTVAHERVGATRQDEETKEQTKDAANVNKEVILANFVEHGRLVGRALEIFHSSLHSRNSDPRKVLFLRSDVDRWFNNLPEEPRLTTESSSADEQVARFLPFFHVLYEQLVISINRPSLSLPRNAPEFHHGLQVNIGAAKRTINALELQSTLFWPGYLASVWMSGLIISFACQVGLYNIAQGSQGILRCLDLLKRMGDRWQSARRCHAALSTLLSDLQRTQRRTNSEAFGDEDVYSILAKRRRLDSNIRSPPPHAVTSTPPTTSTGTTVQHNGAQPATMFTNSNGEWDVNDFFRDLSWNNLFDIGDAQHPDLQLFAG</sequence>
<dbReference type="PANTHER" id="PTHR46910">
    <property type="entry name" value="TRANSCRIPTION FACTOR PDR1"/>
    <property type="match status" value="1"/>
</dbReference>
<dbReference type="PANTHER" id="PTHR46910:SF9">
    <property type="entry name" value="MISCELLANEOUS ZN(II)2CYS6 TRANSCRIPTION FACTOR (EUROFUNG)"/>
    <property type="match status" value="1"/>
</dbReference>
<feature type="compositionally biased region" description="Low complexity" evidence="2">
    <location>
        <begin position="559"/>
        <end position="572"/>
    </location>
</feature>
<dbReference type="GO" id="GO:0008270">
    <property type="term" value="F:zinc ion binding"/>
    <property type="evidence" value="ECO:0007669"/>
    <property type="project" value="InterPro"/>
</dbReference>
<reference evidence="4" key="2">
    <citation type="journal article" date="2022" name="Microb. Genom.">
        <title>A chromosome-scale genome assembly of the tomato pathogen Cladosporium fulvum reveals a compartmentalized genome architecture and the presence of a dispensable chromosome.</title>
        <authorList>
            <person name="Zaccaron A.Z."/>
            <person name="Chen L.H."/>
            <person name="Samaras A."/>
            <person name="Stergiopoulos I."/>
        </authorList>
    </citation>
    <scope>NUCLEOTIDE SEQUENCE</scope>
    <source>
        <strain evidence="4">Race5_Kim</strain>
    </source>
</reference>
<evidence type="ECO:0000256" key="2">
    <source>
        <dbReference type="SAM" id="MobiDB-lite"/>
    </source>
</evidence>
<dbReference type="GeneID" id="71988708"/>
<dbReference type="RefSeq" id="XP_047766582.1">
    <property type="nucleotide sequence ID" value="XM_047907978.1"/>
</dbReference>
<gene>
    <name evidence="4" type="ORF">CLAFUR5_08830</name>
</gene>
<feature type="compositionally biased region" description="Polar residues" evidence="2">
    <location>
        <begin position="14"/>
        <end position="27"/>
    </location>
</feature>
<organism evidence="4 5">
    <name type="scientific">Passalora fulva</name>
    <name type="common">Tomato leaf mold</name>
    <name type="synonym">Cladosporium fulvum</name>
    <dbReference type="NCBI Taxonomy" id="5499"/>
    <lineage>
        <taxon>Eukaryota</taxon>
        <taxon>Fungi</taxon>
        <taxon>Dikarya</taxon>
        <taxon>Ascomycota</taxon>
        <taxon>Pezizomycotina</taxon>
        <taxon>Dothideomycetes</taxon>
        <taxon>Dothideomycetidae</taxon>
        <taxon>Mycosphaerellales</taxon>
        <taxon>Mycosphaerellaceae</taxon>
        <taxon>Fulvia</taxon>
    </lineage>
</organism>
<dbReference type="EMBL" id="CP090171">
    <property type="protein sequence ID" value="UJO22216.1"/>
    <property type="molecule type" value="Genomic_DNA"/>
</dbReference>
<evidence type="ECO:0000256" key="1">
    <source>
        <dbReference type="ARBA" id="ARBA00023242"/>
    </source>
</evidence>
<dbReference type="InterPro" id="IPR007219">
    <property type="entry name" value="XnlR_reg_dom"/>
</dbReference>
<evidence type="ECO:0000313" key="4">
    <source>
        <dbReference type="EMBL" id="UJO22216.1"/>
    </source>
</evidence>
<dbReference type="Proteomes" id="UP000756132">
    <property type="component" value="Chromosome 9"/>
</dbReference>
<dbReference type="AlphaFoldDB" id="A0A9Q8PGY0"/>
<evidence type="ECO:0000313" key="5">
    <source>
        <dbReference type="Proteomes" id="UP000756132"/>
    </source>
</evidence>
<feature type="domain" description="Xylanolytic transcriptional activator regulatory" evidence="3">
    <location>
        <begin position="221"/>
        <end position="306"/>
    </location>
</feature>
<dbReference type="Pfam" id="PF04082">
    <property type="entry name" value="Fungal_trans"/>
    <property type="match status" value="1"/>
</dbReference>
<dbReference type="OrthoDB" id="3266505at2759"/>
<proteinExistence type="predicted"/>
<keyword evidence="5" id="KW-1185">Reference proteome</keyword>
<reference evidence="4" key="1">
    <citation type="submission" date="2021-12" db="EMBL/GenBank/DDBJ databases">
        <authorList>
            <person name="Zaccaron A."/>
            <person name="Stergiopoulos I."/>
        </authorList>
    </citation>
    <scope>NUCLEOTIDE SEQUENCE</scope>
    <source>
        <strain evidence="4">Race5_Kim</strain>
    </source>
</reference>